<evidence type="ECO:0000313" key="3">
    <source>
        <dbReference type="Proteomes" id="UP000527355"/>
    </source>
</evidence>
<proteinExistence type="predicted"/>
<organism evidence="2 3">
    <name type="scientific">Myotis myotis</name>
    <name type="common">Greater mouse-eared bat</name>
    <name type="synonym">Vespertilio myotis</name>
    <dbReference type="NCBI Taxonomy" id="51298"/>
    <lineage>
        <taxon>Eukaryota</taxon>
        <taxon>Metazoa</taxon>
        <taxon>Chordata</taxon>
        <taxon>Craniata</taxon>
        <taxon>Vertebrata</taxon>
        <taxon>Euteleostomi</taxon>
        <taxon>Mammalia</taxon>
        <taxon>Eutheria</taxon>
        <taxon>Laurasiatheria</taxon>
        <taxon>Chiroptera</taxon>
        <taxon>Yangochiroptera</taxon>
        <taxon>Vespertilionidae</taxon>
        <taxon>Myotis</taxon>
    </lineage>
</organism>
<evidence type="ECO:0000256" key="1">
    <source>
        <dbReference type="SAM" id="MobiDB-lite"/>
    </source>
</evidence>
<gene>
    <name evidence="2" type="ORF">mMyoMyo1_019563</name>
</gene>
<name>A0A7J7RHQ5_MYOMY</name>
<comment type="caution">
    <text evidence="2">The sequence shown here is derived from an EMBL/GenBank/DDBJ whole genome shotgun (WGS) entry which is preliminary data.</text>
</comment>
<reference evidence="2 3" key="1">
    <citation type="journal article" date="2020" name="Nature">
        <title>Six reference-quality genomes reveal evolution of bat adaptations.</title>
        <authorList>
            <person name="Jebb D."/>
            <person name="Huang Z."/>
            <person name="Pippel M."/>
            <person name="Hughes G.M."/>
            <person name="Lavrichenko K."/>
            <person name="Devanna P."/>
            <person name="Winkler S."/>
            <person name="Jermiin L.S."/>
            <person name="Skirmuntt E.C."/>
            <person name="Katzourakis A."/>
            <person name="Burkitt-Gray L."/>
            <person name="Ray D.A."/>
            <person name="Sullivan K.A.M."/>
            <person name="Roscito J.G."/>
            <person name="Kirilenko B.M."/>
            <person name="Davalos L.M."/>
            <person name="Corthals A.P."/>
            <person name="Power M.L."/>
            <person name="Jones G."/>
            <person name="Ransome R.D."/>
            <person name="Dechmann D.K.N."/>
            <person name="Locatelli A.G."/>
            <person name="Puechmaille S.J."/>
            <person name="Fedrigo O."/>
            <person name="Jarvis E.D."/>
            <person name="Hiller M."/>
            <person name="Vernes S.C."/>
            <person name="Myers E.W."/>
            <person name="Teeling E.C."/>
        </authorList>
    </citation>
    <scope>NUCLEOTIDE SEQUENCE [LARGE SCALE GENOMIC DNA]</scope>
    <source>
        <strain evidence="2">MMyoMyo1</strain>
        <tissue evidence="2">Flight muscle</tissue>
    </source>
</reference>
<keyword evidence="3" id="KW-1185">Reference proteome</keyword>
<sequence>MATTVSTQRGPVYIGELPQDFLRIAPSPPRRSSPLDLPPGRPSPVPTRSLCPLLSVPSPVRLLGMQVGLGSGSCSGLPAGWPWGPPSSLCGGERHVAVSVCTLASAGDAPVL</sequence>
<evidence type="ECO:0000313" key="2">
    <source>
        <dbReference type="EMBL" id="KAF6275648.1"/>
    </source>
</evidence>
<dbReference type="EMBL" id="JABWUV010000027">
    <property type="protein sequence ID" value="KAF6275648.1"/>
    <property type="molecule type" value="Genomic_DNA"/>
</dbReference>
<dbReference type="Proteomes" id="UP000527355">
    <property type="component" value="Unassembled WGS sequence"/>
</dbReference>
<accession>A0A7J7RHQ5</accession>
<protein>
    <submittedName>
        <fullName evidence="2">Toll interacting protein</fullName>
    </submittedName>
</protein>
<dbReference type="AlphaFoldDB" id="A0A7J7RHQ5"/>
<feature type="region of interest" description="Disordered" evidence="1">
    <location>
        <begin position="24"/>
        <end position="49"/>
    </location>
</feature>
<feature type="compositionally biased region" description="Pro residues" evidence="1">
    <location>
        <begin position="26"/>
        <end position="45"/>
    </location>
</feature>